<evidence type="ECO:0000256" key="2">
    <source>
        <dbReference type="ARBA" id="ARBA00022692"/>
    </source>
</evidence>
<comment type="caution">
    <text evidence="8">The sequence shown here is derived from an EMBL/GenBank/DDBJ whole genome shotgun (WGS) entry which is preliminary data.</text>
</comment>
<gene>
    <name evidence="7" type="ORF">EDS130_LOCUS22535</name>
    <name evidence="8" type="ORF">XAT740_LOCUS45706</name>
</gene>
<evidence type="ECO:0000256" key="3">
    <source>
        <dbReference type="ARBA" id="ARBA00022737"/>
    </source>
</evidence>
<evidence type="ECO:0000256" key="4">
    <source>
        <dbReference type="ARBA" id="ARBA00022989"/>
    </source>
</evidence>
<keyword evidence="3" id="KW-0677">Repeat</keyword>
<dbReference type="GO" id="GO:0005261">
    <property type="term" value="F:monoatomic cation channel activity"/>
    <property type="evidence" value="ECO:0007669"/>
    <property type="project" value="TreeGrafter"/>
</dbReference>
<reference evidence="8" key="1">
    <citation type="submission" date="2021-02" db="EMBL/GenBank/DDBJ databases">
        <authorList>
            <person name="Nowell W R."/>
        </authorList>
    </citation>
    <scope>NUCLEOTIDE SEQUENCE</scope>
</reference>
<evidence type="ECO:0000259" key="6">
    <source>
        <dbReference type="Pfam" id="PF02010"/>
    </source>
</evidence>
<keyword evidence="2" id="KW-0812">Transmembrane</keyword>
<evidence type="ECO:0000256" key="1">
    <source>
        <dbReference type="ARBA" id="ARBA00004370"/>
    </source>
</evidence>
<dbReference type="PANTHER" id="PTHR46730:SF1">
    <property type="entry name" value="PLAT DOMAIN-CONTAINING PROTEIN"/>
    <property type="match status" value="1"/>
</dbReference>
<dbReference type="OrthoDB" id="10031918at2759"/>
<proteinExistence type="predicted"/>
<evidence type="ECO:0000313" key="8">
    <source>
        <dbReference type="EMBL" id="CAF1582890.1"/>
    </source>
</evidence>
<organism evidence="8 9">
    <name type="scientific">Adineta ricciae</name>
    <name type="common">Rotifer</name>
    <dbReference type="NCBI Taxonomy" id="249248"/>
    <lineage>
        <taxon>Eukaryota</taxon>
        <taxon>Metazoa</taxon>
        <taxon>Spiralia</taxon>
        <taxon>Gnathifera</taxon>
        <taxon>Rotifera</taxon>
        <taxon>Eurotatoria</taxon>
        <taxon>Bdelloidea</taxon>
        <taxon>Adinetida</taxon>
        <taxon>Adinetidae</taxon>
        <taxon>Adineta</taxon>
    </lineage>
</organism>
<feature type="domain" description="PKD/REJ-like" evidence="6">
    <location>
        <begin position="117"/>
        <end position="586"/>
    </location>
</feature>
<dbReference type="Gene3D" id="2.120.10.30">
    <property type="entry name" value="TolB, C-terminal domain"/>
    <property type="match status" value="1"/>
</dbReference>
<keyword evidence="4" id="KW-1133">Transmembrane helix</keyword>
<name>A0A815ZC24_ADIRI</name>
<dbReference type="EMBL" id="CAJNOJ010000118">
    <property type="protein sequence ID" value="CAF1149550.1"/>
    <property type="molecule type" value="Genomic_DNA"/>
</dbReference>
<sequence length="1107" mass="125019">MYIADTNNHRIVGSASNQLSSPQGMSFDSYGNMYIVDTNNRRIQKLVVSCDNTISTANPTTEPTSPEQMTSIRNHTSILPCSLPMIVLIPTSSAASSPIQFRRSEDISIVSIITSTCNNSLSLTTQWTIRKCIITCIYQIQLNSSIGTTFSEIYIPKQTLPYGVYQLILTVTLMNTSSSSSSTVYIEVVPSDITVNLISYGTSMITQGYNQDIQFDPGQYSIDPDEKIFNLFNWEYRYYCRIYGLYEYPNLNNSLLTVDDLRIDPYNPSCLSNRTGFQFYNAIQSSLTILSNSLQSNRTYQFMVRITNRQNSSLQSTGSLLIKVEQLSSPLVLIGCVIETMCVSNSDEFQLLNPTTQVALFSICDGNCTVNLNITWNVYYGQMNSSANVTQWTLFNQTNLWFFGMNTTNFTVTNQLFLSNPQIDLWKFEVVYTFLMTTSSSSLNFLLNQSPSNGSCRIHPFNGTISDWFTISCQNWFDQNGIKDYTLYAWTNNPTERMAIAYSSISTYEVRLPMGDNQTSLLQLSVQIRDHLDCVTEVNVSSVIVRRDTAAINDFISAIQNSSSELSNNQIVQLLASRNQNIVVQILTSISQQLNDESVQQILSIDGLSTSSISFSSVNMHNLVLNQSVLTEYQTQLNSRATARDYLITFITKLPITTSNSVKIQSSSLSQLTKATNELTRSTLSIAADRCYHLASALYLMRTQISFEDIQSVSTDLVQCAANLLSAVNGPLQERTMNLDLDSSRANTFPQDYDTDLDSDWSNPNLFADGDDFSWETIQKNRNVYYQKQSFNQIVQQVNELISLITSSLNTHLNIGQRFLIDSSQVFMTLEITTLQSLTNGFVLQIGNGQVQLPDNFSSFLDILDQKLSIRSIMEPLAPFGNSSLSSSTNLSRLISFSFVDQNQNELSIRTMTNKSIEINIPRDPNLLIPSMILQNVTSMNSTPHHLIYHYHYLNITSNFPTSIHWQIQPLSPNVSYLFIYKFDGVPQLNTSMKEIDGWTVFCSSNLINESIYTYFLDNQRTLNHQSIIFGLRELNSTEVNRTCSSNASTKSLPITNEPFHFTSNYQMRMYSSGCYYLDENNQWKSDGLIVGSLTNLYQTQCYSRLI</sequence>
<dbReference type="Proteomes" id="UP000663828">
    <property type="component" value="Unassembled WGS sequence"/>
</dbReference>
<keyword evidence="9" id="KW-1185">Reference proteome</keyword>
<evidence type="ECO:0000313" key="7">
    <source>
        <dbReference type="EMBL" id="CAF1149550.1"/>
    </source>
</evidence>
<keyword evidence="5" id="KW-0472">Membrane</keyword>
<protein>
    <recommendedName>
        <fullName evidence="6">PKD/REJ-like domain-containing protein</fullName>
    </recommendedName>
</protein>
<accession>A0A815ZC24</accession>
<dbReference type="GO" id="GO:0005886">
    <property type="term" value="C:plasma membrane"/>
    <property type="evidence" value="ECO:0007669"/>
    <property type="project" value="TreeGrafter"/>
</dbReference>
<evidence type="ECO:0000313" key="9">
    <source>
        <dbReference type="Proteomes" id="UP000663828"/>
    </source>
</evidence>
<dbReference type="PANTHER" id="PTHR46730">
    <property type="entry name" value="POLYCYSTIN-1"/>
    <property type="match status" value="1"/>
</dbReference>
<dbReference type="InterPro" id="IPR011042">
    <property type="entry name" value="6-blade_b-propeller_TolB-like"/>
</dbReference>
<dbReference type="EMBL" id="CAJNOR010006014">
    <property type="protein sequence ID" value="CAF1582890.1"/>
    <property type="molecule type" value="Genomic_DNA"/>
</dbReference>
<comment type="subcellular location">
    <subcellularLocation>
        <location evidence="1">Membrane</location>
    </subcellularLocation>
</comment>
<evidence type="ECO:0000256" key="5">
    <source>
        <dbReference type="ARBA" id="ARBA00023136"/>
    </source>
</evidence>
<dbReference type="GO" id="GO:0006816">
    <property type="term" value="P:calcium ion transport"/>
    <property type="evidence" value="ECO:0007669"/>
    <property type="project" value="TreeGrafter"/>
</dbReference>
<dbReference type="InterPro" id="IPR002859">
    <property type="entry name" value="PKD/REJ-like"/>
</dbReference>
<dbReference type="Proteomes" id="UP000663852">
    <property type="component" value="Unassembled WGS sequence"/>
</dbReference>
<dbReference type="Pfam" id="PF02010">
    <property type="entry name" value="REJ"/>
    <property type="match status" value="1"/>
</dbReference>
<dbReference type="AlphaFoldDB" id="A0A815ZC24"/>